<feature type="compositionally biased region" description="Low complexity" evidence="1">
    <location>
        <begin position="1083"/>
        <end position="1094"/>
    </location>
</feature>
<feature type="region of interest" description="Disordered" evidence="1">
    <location>
        <begin position="251"/>
        <end position="326"/>
    </location>
</feature>
<sequence>MESIDVLFVRVYVNAGYSRLMFVACKLVVCVVMVTEVILMWFWYSKTMKSTAYSNNELVLSNICACYFQDTNVSLNIREHWPILYCLLAEVSISLGILYLFVKKLKGFITGIDPVVPASALTPGPSPVLMPTSGHHRSSTYTTTYTRTTTTVDHPTRARNLSSFVFIFIFVFVFVNISLNDVANKTNVAPDELTHGHPSVAMHEKAFTIEQMAGNQRLSELVEHNVHGHTNNKFQQGQDDNTVRKSVSAVSKHIQTTPRSSVANELRNPTHKSADTLSHHPWNAIQGDGQDRKQNNDEQQSPNLYPHSNYSSHIQHQHTSNPTSANMSILPSYLELTPYNSEKQKQDQHTTVESERPPLHNNEHPMTHEHASSYVIPMKGTHLEPANIHPPLQDHLSGLSLSRVSFEMIMQNQHINDQLRFTRTHSDGISLPLKKKRKSLFGRTTNENEEFQTLKRGEKSRNKLVDIMGVANAREKTVTKRLITDVKHANDIIKVMRKASLLVSLSVVVTFILLGGTFADMVLLLFVPIDLLVSGIAILFLFQIPTFTKVYKILAYVDSQKNKATRHNMAIIEEYKRKTEYLRQTSVSVASTNVALLKDRTSVVNDNTNNNDNNNNNNNNTNIISPNLSAVSNSGEKHGSVHTNFHTTNAMFRPFLSSVLSTPANETTKSIIEPANERDKGLHTTQAHSNKKPSFEMVIEHHSKAPLSTYNEQMVIDEELLENAFTEVDLAPSERATSNIVIDYNNEQSKNKKEKRDGTGGLQNNATRPQQNLLFADAKSIPFEEDRSSQLASVEQENKDSVCDVKPYSKDPTIERHSEELLTNRHNEKTSESYGNKKYSQGLGLQIPTKSYEKADTDNIANNLPILPLDNNYSVASHASVDGIDEEESLAYPHRNHHTSVNDSQKFHSSNLSHATGDIRDAPSLKKAETISLNESDNASQQFKRKKLICFVCTLSNCKQKMRQDGNVKDELSLGSVWQIVSANNNNSRQYLDIESKPLTPSHGNNVFGHNASETNLLSNPSNRPSSTFDNPSGINLPRTNDSNAAFTDPLDNNTGVSTSNLKNTNDNANQKVLTIDRDQKPTTLTNNGNSNNTLRERSNYNRDGPFHEANVSESFSNKKNDKT</sequence>
<feature type="compositionally biased region" description="Polar residues" evidence="1">
    <location>
        <begin position="1028"/>
        <end position="1073"/>
    </location>
</feature>
<feature type="transmembrane region" description="Helical" evidence="2">
    <location>
        <begin position="83"/>
        <end position="102"/>
    </location>
</feature>
<proteinExistence type="predicted"/>
<feature type="transmembrane region" description="Helical" evidence="2">
    <location>
        <begin position="499"/>
        <end position="516"/>
    </location>
</feature>
<dbReference type="Proteomes" id="UP000023152">
    <property type="component" value="Unassembled WGS sequence"/>
</dbReference>
<feature type="compositionally biased region" description="Low complexity" evidence="1">
    <location>
        <begin position="1016"/>
        <end position="1027"/>
    </location>
</feature>
<evidence type="ECO:0000256" key="1">
    <source>
        <dbReference type="SAM" id="MobiDB-lite"/>
    </source>
</evidence>
<dbReference type="AlphaFoldDB" id="X6N8Y4"/>
<evidence type="ECO:0000313" key="3">
    <source>
        <dbReference type="EMBL" id="ETO22755.1"/>
    </source>
</evidence>
<evidence type="ECO:0000256" key="2">
    <source>
        <dbReference type="SAM" id="Phobius"/>
    </source>
</evidence>
<feature type="transmembrane region" description="Helical" evidence="2">
    <location>
        <begin position="522"/>
        <end position="542"/>
    </location>
</feature>
<feature type="region of interest" description="Disordered" evidence="1">
    <location>
        <begin position="342"/>
        <end position="364"/>
    </location>
</feature>
<organism evidence="3 4">
    <name type="scientific">Reticulomyxa filosa</name>
    <dbReference type="NCBI Taxonomy" id="46433"/>
    <lineage>
        <taxon>Eukaryota</taxon>
        <taxon>Sar</taxon>
        <taxon>Rhizaria</taxon>
        <taxon>Retaria</taxon>
        <taxon>Foraminifera</taxon>
        <taxon>Monothalamids</taxon>
        <taxon>Reticulomyxidae</taxon>
        <taxon>Reticulomyxa</taxon>
    </lineage>
</organism>
<feature type="compositionally biased region" description="Polar residues" evidence="1">
    <location>
        <begin position="251"/>
        <end position="263"/>
    </location>
</feature>
<feature type="compositionally biased region" description="Polar residues" evidence="1">
    <location>
        <begin position="297"/>
        <end position="326"/>
    </location>
</feature>
<feature type="compositionally biased region" description="Basic and acidic residues" evidence="1">
    <location>
        <begin position="1095"/>
        <end position="1107"/>
    </location>
</feature>
<feature type="region of interest" description="Disordered" evidence="1">
    <location>
        <begin position="995"/>
        <end position="1124"/>
    </location>
</feature>
<name>X6N8Y4_RETFI</name>
<reference evidence="3 4" key="1">
    <citation type="journal article" date="2013" name="Curr. Biol.">
        <title>The Genome of the Foraminiferan Reticulomyxa filosa.</title>
        <authorList>
            <person name="Glockner G."/>
            <person name="Hulsmann N."/>
            <person name="Schleicher M."/>
            <person name="Noegel A.A."/>
            <person name="Eichinger L."/>
            <person name="Gallinger C."/>
            <person name="Pawlowski J."/>
            <person name="Sierra R."/>
            <person name="Euteneuer U."/>
            <person name="Pillet L."/>
            <person name="Moustafa A."/>
            <person name="Platzer M."/>
            <person name="Groth M."/>
            <person name="Szafranski K."/>
            <person name="Schliwa M."/>
        </authorList>
    </citation>
    <scope>NUCLEOTIDE SEQUENCE [LARGE SCALE GENOMIC DNA]</scope>
</reference>
<keyword evidence="2" id="KW-0812">Transmembrane</keyword>
<dbReference type="EMBL" id="ASPP01010493">
    <property type="protein sequence ID" value="ETO22755.1"/>
    <property type="molecule type" value="Genomic_DNA"/>
</dbReference>
<keyword evidence="2" id="KW-1133">Transmembrane helix</keyword>
<keyword evidence="2" id="KW-0472">Membrane</keyword>
<accession>X6N8Y4</accession>
<feature type="region of interest" description="Disordered" evidence="1">
    <location>
        <begin position="745"/>
        <end position="769"/>
    </location>
</feature>
<keyword evidence="4" id="KW-1185">Reference proteome</keyword>
<comment type="caution">
    <text evidence="3">The sequence shown here is derived from an EMBL/GenBank/DDBJ whole genome shotgun (WGS) entry which is preliminary data.</text>
</comment>
<protein>
    <submittedName>
        <fullName evidence="3">Uncharacterized protein</fullName>
    </submittedName>
</protein>
<evidence type="ECO:0000313" key="4">
    <source>
        <dbReference type="Proteomes" id="UP000023152"/>
    </source>
</evidence>
<feature type="transmembrane region" description="Helical" evidence="2">
    <location>
        <begin position="20"/>
        <end position="44"/>
    </location>
</feature>
<feature type="transmembrane region" description="Helical" evidence="2">
    <location>
        <begin position="161"/>
        <end position="179"/>
    </location>
</feature>
<feature type="compositionally biased region" description="Basic and acidic residues" evidence="1">
    <location>
        <begin position="749"/>
        <end position="758"/>
    </location>
</feature>
<gene>
    <name evidence="3" type="ORF">RFI_14439</name>
</gene>